<keyword evidence="4" id="KW-1185">Reference proteome</keyword>
<gene>
    <name evidence="3" type="ORF">C943_03312</name>
</gene>
<dbReference type="Proteomes" id="UP000010953">
    <property type="component" value="Unassembled WGS sequence"/>
</dbReference>
<dbReference type="InterPro" id="IPR013610">
    <property type="entry name" value="ArdC_N"/>
</dbReference>
<dbReference type="Pfam" id="PF08401">
    <property type="entry name" value="ArdcN"/>
    <property type="match status" value="1"/>
</dbReference>
<evidence type="ECO:0000259" key="2">
    <source>
        <dbReference type="Pfam" id="PF08401"/>
    </source>
</evidence>
<evidence type="ECO:0000256" key="1">
    <source>
        <dbReference type="SAM" id="MobiDB-lite"/>
    </source>
</evidence>
<sequence length="166" mass="19069">MEKQDTTPKKPRNPKRDFLVNLSNMAKKLRDDMAEGAETLDEALFWSSRTINYMLLNHIHNTDGATEFNTFHQWKAKGATIKKGSTAFLVWGQPVGRQKAEEAKAKGEPAEDDSEYEYFPICYLFSDKQVITAEELEAEKQRKETEKQERETKEAKLAALKPVEID</sequence>
<reference evidence="3" key="1">
    <citation type="submission" date="2013-01" db="EMBL/GenBank/DDBJ databases">
        <title>Genome assembly of Mariniradius saccharolyticus AK6.</title>
        <authorList>
            <person name="Vaidya B."/>
            <person name="Khatri I."/>
            <person name="Tanuku N.R.S."/>
            <person name="Subramanian S."/>
            <person name="Pinnaka A."/>
        </authorList>
    </citation>
    <scope>NUCLEOTIDE SEQUENCE [LARGE SCALE GENOMIC DNA]</scope>
    <source>
        <strain evidence="3">AK6</strain>
    </source>
</reference>
<feature type="compositionally biased region" description="Basic and acidic residues" evidence="1">
    <location>
        <begin position="139"/>
        <end position="156"/>
    </location>
</feature>
<dbReference type="AlphaFoldDB" id="M7XB16"/>
<evidence type="ECO:0000313" key="4">
    <source>
        <dbReference type="Proteomes" id="UP000010953"/>
    </source>
</evidence>
<feature type="domain" description="N-terminal" evidence="2">
    <location>
        <begin position="49"/>
        <end position="113"/>
    </location>
</feature>
<dbReference type="eggNOG" id="ENOG502ZX16">
    <property type="taxonomic scope" value="Bacteria"/>
</dbReference>
<proteinExistence type="predicted"/>
<dbReference type="OrthoDB" id="840433at2"/>
<feature type="region of interest" description="Disordered" evidence="1">
    <location>
        <begin position="139"/>
        <end position="166"/>
    </location>
</feature>
<comment type="caution">
    <text evidence="3">The sequence shown here is derived from an EMBL/GenBank/DDBJ whole genome shotgun (WGS) entry which is preliminary data.</text>
</comment>
<dbReference type="InParanoid" id="M7XB16"/>
<protein>
    <recommendedName>
        <fullName evidence="2">N-terminal domain-containing protein</fullName>
    </recommendedName>
</protein>
<dbReference type="RefSeq" id="WP_008624162.1">
    <property type="nucleotide sequence ID" value="NZ_AMZY02000005.1"/>
</dbReference>
<evidence type="ECO:0000313" key="3">
    <source>
        <dbReference type="EMBL" id="EMS34625.1"/>
    </source>
</evidence>
<dbReference type="EMBL" id="AMZY02000005">
    <property type="protein sequence ID" value="EMS34625.1"/>
    <property type="molecule type" value="Genomic_DNA"/>
</dbReference>
<organism evidence="3 4">
    <name type="scientific">Mariniradius saccharolyticus AK6</name>
    <dbReference type="NCBI Taxonomy" id="1239962"/>
    <lineage>
        <taxon>Bacteria</taxon>
        <taxon>Pseudomonadati</taxon>
        <taxon>Bacteroidota</taxon>
        <taxon>Cytophagia</taxon>
        <taxon>Cytophagales</taxon>
        <taxon>Cyclobacteriaceae</taxon>
        <taxon>Mariniradius</taxon>
    </lineage>
</organism>
<name>M7XB16_9BACT</name>
<accession>M7XB16</accession>